<evidence type="ECO:0000313" key="2">
    <source>
        <dbReference type="EMBL" id="QGM27305.1"/>
    </source>
</evidence>
<keyword evidence="5" id="KW-1185">Reference proteome</keyword>
<evidence type="ECO:0000313" key="6">
    <source>
        <dbReference type="Proteomes" id="UP001174419"/>
    </source>
</evidence>
<reference evidence="2" key="2">
    <citation type="submission" date="2019-11" db="EMBL/GenBank/DDBJ databases">
        <authorList>
            <person name="Yao H."/>
            <person name="Du X."/>
            <person name="Yu R."/>
            <person name="Li A."/>
        </authorList>
    </citation>
    <scope>NUCLEOTIDE SEQUENCE</scope>
    <source>
        <strain evidence="2">19110F47</strain>
    </source>
</reference>
<organism evidence="1 6">
    <name type="scientific">Acinetobacter towneri</name>
    <dbReference type="NCBI Taxonomy" id="202956"/>
    <lineage>
        <taxon>Bacteria</taxon>
        <taxon>Pseudomonadati</taxon>
        <taxon>Pseudomonadota</taxon>
        <taxon>Gammaproteobacteria</taxon>
        <taxon>Moraxellales</taxon>
        <taxon>Moraxellaceae</taxon>
        <taxon>Acinetobacter</taxon>
    </lineage>
</organism>
<accession>A0AAP4HG85</accession>
<evidence type="ECO:0000313" key="4">
    <source>
        <dbReference type="Proteomes" id="UP000405075"/>
    </source>
</evidence>
<reference evidence="3 5" key="3">
    <citation type="journal article" date="2020" name="Front. Cell. Infect. Microbiol.">
        <title>Characterization of Three Porcine Acinetobacter towneri Strains Co-Harboring tet(X3) and bla OXA-58.</title>
        <authorList>
            <person name="Ma J."/>
            <person name="Wang J."/>
            <person name="Feng J."/>
            <person name="Liu Y."/>
            <person name="Yang B."/>
            <person name="Li R."/>
            <person name="Bai L."/>
            <person name="He T."/>
            <person name="Wang X."/>
            <person name="Yang Z."/>
        </authorList>
    </citation>
    <scope>NUCLEOTIDE SEQUENCE [LARGE SCALE GENOMIC DNA]</scope>
    <source>
        <strain evidence="3 5">GX5</strain>
    </source>
</reference>
<sequence length="65" mass="7569">MGYIVKLIPENLYFVPHDNEIGTTEFRSKAVAEGLFYDYAEATAMVKLYNKDMLQDVDYEIELIE</sequence>
<dbReference type="Proteomes" id="UP000663954">
    <property type="component" value="Chromosome"/>
</dbReference>
<dbReference type="EMBL" id="CP071770">
    <property type="protein sequence ID" value="QTD62759.1"/>
    <property type="molecule type" value="Genomic_DNA"/>
</dbReference>
<reference evidence="3" key="5">
    <citation type="submission" date="2021-03" db="EMBL/GenBank/DDBJ databases">
        <authorList>
            <person name="Ma J."/>
        </authorList>
    </citation>
    <scope>NUCLEOTIDE SEQUENCE</scope>
    <source>
        <strain evidence="3">GX5</strain>
    </source>
</reference>
<dbReference type="EMBL" id="CP046045">
    <property type="protein sequence ID" value="QGM27305.1"/>
    <property type="molecule type" value="Genomic_DNA"/>
</dbReference>
<evidence type="ECO:0000313" key="1">
    <source>
        <dbReference type="EMBL" id="MDM1719959.1"/>
    </source>
</evidence>
<dbReference type="Proteomes" id="UP001174419">
    <property type="component" value="Unassembled WGS sequence"/>
</dbReference>
<dbReference type="GeneID" id="64223447"/>
<reference evidence="1" key="4">
    <citation type="submission" date="2020-06" db="EMBL/GenBank/DDBJ databases">
        <authorList>
            <person name="Dong N."/>
        </authorList>
    </citation>
    <scope>NUCLEOTIDE SEQUENCE</scope>
    <source>
        <strain evidence="1">DF49-4</strain>
    </source>
</reference>
<protein>
    <submittedName>
        <fullName evidence="1">Uncharacterized protein</fullName>
    </submittedName>
</protein>
<dbReference type="AlphaFoldDB" id="A0AAP4HG85"/>
<evidence type="ECO:0000313" key="5">
    <source>
        <dbReference type="Proteomes" id="UP000663954"/>
    </source>
</evidence>
<name>A0AAP4HG85_9GAMM</name>
<dbReference type="EMBL" id="JACANG010000035">
    <property type="protein sequence ID" value="MDM1719959.1"/>
    <property type="molecule type" value="Genomic_DNA"/>
</dbReference>
<reference evidence="1" key="6">
    <citation type="journal article" date="2022" name="Sci. Total Environ.">
        <title>Prevalence, transmission, and molecular epidemiology of tet(X)-positive bacteria among humans, animals, and environmental niches in China: An epidemiological, and genomic-based study.</title>
        <authorList>
            <person name="Dong N."/>
            <person name="Zeng Y."/>
            <person name="Cai C."/>
            <person name="Sun C."/>
            <person name="Lu J."/>
            <person name="Liu C."/>
            <person name="Zhou H."/>
            <person name="Sun Q."/>
            <person name="Shu L."/>
            <person name="Wang H."/>
            <person name="Wang Y."/>
            <person name="Wang S."/>
            <person name="Wu C."/>
            <person name="Chan E.W."/>
            <person name="Chen G."/>
            <person name="Shen Z."/>
            <person name="Chen S."/>
            <person name="Zhang R."/>
        </authorList>
    </citation>
    <scope>NUCLEOTIDE SEQUENCE</scope>
    <source>
        <strain evidence="1">DF49-4</strain>
    </source>
</reference>
<gene>
    <name evidence="2" type="ORF">GJD93_06255</name>
    <name evidence="1" type="ORF">HX110_12695</name>
    <name evidence="3" type="ORF">J4G45_06320</name>
</gene>
<proteinExistence type="predicted"/>
<reference evidence="4" key="1">
    <citation type="submission" date="2019-11" db="EMBL/GenBank/DDBJ databases">
        <title>Escherichia coli 1916D6.</title>
        <authorList>
            <person name="Yao H."/>
            <person name="Du X."/>
            <person name="Yu R."/>
            <person name="Li A."/>
        </authorList>
    </citation>
    <scope>NUCLEOTIDE SEQUENCE [LARGE SCALE GENOMIC DNA]</scope>
    <source>
        <strain evidence="4">19110F47</strain>
    </source>
</reference>
<evidence type="ECO:0000313" key="3">
    <source>
        <dbReference type="EMBL" id="QTD62759.1"/>
    </source>
</evidence>
<dbReference type="RefSeq" id="WP_004972905.1">
    <property type="nucleotide sequence ID" value="NZ_AP031566.1"/>
</dbReference>
<dbReference type="Proteomes" id="UP000405075">
    <property type="component" value="Chromosome"/>
</dbReference>